<evidence type="ECO:0000313" key="2">
    <source>
        <dbReference type="EMBL" id="PWS39365.1"/>
    </source>
</evidence>
<dbReference type="Proteomes" id="UP000245765">
    <property type="component" value="Unassembled WGS sequence"/>
</dbReference>
<comment type="caution">
    <text evidence="2">The sequence shown here is derived from an EMBL/GenBank/DDBJ whole genome shotgun (WGS) entry which is preliminary data.</text>
</comment>
<sequence length="187" mass="19379">MGRDGRTRSATAGRAGGGRTSRKGLGQEGSRVAKDGDARRFPGAPLPLANLIPAVTRPAFRKRSPAGAQLLADWAQVVGPALAAVTSPLRLSAGTLTIACAGPVAMELQHLAPELIARINGHLGRVTVERLRFVQQARPGPSGPAGAPRHAPAAPLPAPVAERLSALPAGELREALEKLGRGVYRNR</sequence>
<proteinExistence type="predicted"/>
<evidence type="ECO:0000313" key="3">
    <source>
        <dbReference type="Proteomes" id="UP000245765"/>
    </source>
</evidence>
<dbReference type="Pfam" id="PF05258">
    <property type="entry name" value="DciA"/>
    <property type="match status" value="1"/>
</dbReference>
<feature type="compositionally biased region" description="Basic and acidic residues" evidence="1">
    <location>
        <begin position="31"/>
        <end position="40"/>
    </location>
</feature>
<dbReference type="PANTHER" id="PTHR36456">
    <property type="entry name" value="UPF0232 PROTEIN SCO3875"/>
    <property type="match status" value="1"/>
</dbReference>
<protein>
    <submittedName>
        <fullName evidence="2">DUF721 domain-containing protein</fullName>
    </submittedName>
</protein>
<accession>A0A317FKS9</accession>
<name>A0A317FKS9_9PROT</name>
<feature type="region of interest" description="Disordered" evidence="1">
    <location>
        <begin position="1"/>
        <end position="41"/>
    </location>
</feature>
<reference evidence="3" key="1">
    <citation type="submission" date="2018-05" db="EMBL/GenBank/DDBJ databases">
        <authorList>
            <person name="Du Z."/>
            <person name="Wang X."/>
        </authorList>
    </citation>
    <scope>NUCLEOTIDE SEQUENCE [LARGE SCALE GENOMIC DNA]</scope>
    <source>
        <strain evidence="3">CQN31</strain>
    </source>
</reference>
<dbReference type="AlphaFoldDB" id="A0A317FKS9"/>
<evidence type="ECO:0000256" key="1">
    <source>
        <dbReference type="SAM" id="MobiDB-lite"/>
    </source>
</evidence>
<dbReference type="PANTHER" id="PTHR36456:SF1">
    <property type="entry name" value="UPF0232 PROTEIN SCO3875"/>
    <property type="match status" value="1"/>
</dbReference>
<organism evidence="2 3">
    <name type="scientific">Falsiroseomonas bella</name>
    <dbReference type="NCBI Taxonomy" id="2184016"/>
    <lineage>
        <taxon>Bacteria</taxon>
        <taxon>Pseudomonadati</taxon>
        <taxon>Pseudomonadota</taxon>
        <taxon>Alphaproteobacteria</taxon>
        <taxon>Acetobacterales</taxon>
        <taxon>Roseomonadaceae</taxon>
        <taxon>Falsiroseomonas</taxon>
    </lineage>
</organism>
<dbReference type="OrthoDB" id="7160947at2"/>
<dbReference type="EMBL" id="QGNA01000001">
    <property type="protein sequence ID" value="PWS39365.1"/>
    <property type="molecule type" value="Genomic_DNA"/>
</dbReference>
<keyword evidence="3" id="KW-1185">Reference proteome</keyword>
<gene>
    <name evidence="2" type="ORF">DFH01_07760</name>
</gene>
<dbReference type="InterPro" id="IPR007922">
    <property type="entry name" value="DciA-like"/>
</dbReference>